<dbReference type="EMBL" id="LCED01000005">
    <property type="protein sequence ID" value="KKS66935.1"/>
    <property type="molecule type" value="Genomic_DNA"/>
</dbReference>
<organism evidence="1 2">
    <name type="scientific">candidate division WWE3 bacterium GW2011_GWB1_42_6</name>
    <dbReference type="NCBI Taxonomy" id="1619115"/>
    <lineage>
        <taxon>Bacteria</taxon>
        <taxon>Katanobacteria</taxon>
    </lineage>
</organism>
<accession>A0A0G1B0P6</accession>
<proteinExistence type="predicted"/>
<dbReference type="Proteomes" id="UP000033848">
    <property type="component" value="Unassembled WGS sequence"/>
</dbReference>
<evidence type="ECO:0000313" key="1">
    <source>
        <dbReference type="EMBL" id="KKS66935.1"/>
    </source>
</evidence>
<name>A0A0G1B0P6_UNCKA</name>
<sequence>MIEMKGPPLSVPVVKRLALYVWAVDKKALVTLEDDGHVTISEIEKPKEVYKALQNLVNSKYRLGGRKWSKFDVQVVGQTK</sequence>
<evidence type="ECO:0000313" key="2">
    <source>
        <dbReference type="Proteomes" id="UP000033848"/>
    </source>
</evidence>
<protein>
    <submittedName>
        <fullName evidence="1">Uncharacterized protein</fullName>
    </submittedName>
</protein>
<comment type="caution">
    <text evidence="1">The sequence shown here is derived from an EMBL/GenBank/DDBJ whole genome shotgun (WGS) entry which is preliminary data.</text>
</comment>
<reference evidence="1 2" key="1">
    <citation type="journal article" date="2015" name="Nature">
        <title>rRNA introns, odd ribosomes, and small enigmatic genomes across a large radiation of phyla.</title>
        <authorList>
            <person name="Brown C.T."/>
            <person name="Hug L.A."/>
            <person name="Thomas B.C."/>
            <person name="Sharon I."/>
            <person name="Castelle C.J."/>
            <person name="Singh A."/>
            <person name="Wilkins M.J."/>
            <person name="Williams K.H."/>
            <person name="Banfield J.F."/>
        </authorList>
    </citation>
    <scope>NUCLEOTIDE SEQUENCE [LARGE SCALE GENOMIC DNA]</scope>
</reference>
<dbReference type="AlphaFoldDB" id="A0A0G1B0P6"/>
<gene>
    <name evidence="1" type="ORF">UV35_C0005G0016</name>
</gene>